<accession>A0A6J2WWT6</accession>
<reference evidence="2" key="1">
    <citation type="submission" date="2025-08" db="UniProtKB">
        <authorList>
            <consortium name="RefSeq"/>
        </authorList>
    </citation>
    <scope>IDENTIFICATION</scope>
</reference>
<dbReference type="Pfam" id="PF04031">
    <property type="entry name" value="Las1"/>
    <property type="match status" value="1"/>
</dbReference>
<dbReference type="GO" id="GO:0090730">
    <property type="term" value="C:Las1 complex"/>
    <property type="evidence" value="ECO:0007669"/>
    <property type="project" value="InterPro"/>
</dbReference>
<keyword evidence="1" id="KW-1185">Reference proteome</keyword>
<dbReference type="GO" id="GO:0004519">
    <property type="term" value="F:endonuclease activity"/>
    <property type="evidence" value="ECO:0007669"/>
    <property type="project" value="InterPro"/>
</dbReference>
<sequence>MKKKTSEKTRHVVAWLNKAEWDQVLDYLYSKDPALQKHALHRISAWKGRFGHNTPVAVGSTADLVRCQVLDSSGQVDGEALVLLYGMALVRFVNLITERQQKGVARPLRRLASKMNIPEWIVNLRHDLTHHRLPPLKWCRKGCSFVLDWLQQEYWSRQLGSRLAEDWDSAEEEEDEQEWSKRQEEELALRQKEREGYKRARELLISYEREQFQTYEELMESGSQGLWPEPSADLSWILAQITHFNTESREILIDALVQDGFLIPTVDQLESLGIDTSEGAVDPLTPSLPRVFLRFWLPLLRVLNSPSFIGHLLDKLLAELATEPANHRSFYITAWISEILLCNSNRQRKMKRKDKIFSNRQQFRWQHLISACVNAPCSATPYLLQQILSDMDEPLPSDTQENLLRLCSIYTQTGNHGNHSPGNPDPTQPVYTLQSLQERLRGGATPHKHAPPTEDLHEHLSPEVLQERNSALRGSAWQVCTDRVPWKLYPLGKVPGQSEDPSCLMLETYTTFTIFDQQVELDKLPQHHGNPSGLVQPKTAADGPLWTHSDISKLKAGLQLF</sequence>
<dbReference type="InParanoid" id="A0A6J2WWT6"/>
<organism evidence="1 2">
    <name type="scientific">Chanos chanos</name>
    <name type="common">Milkfish</name>
    <name type="synonym">Mugil chanos</name>
    <dbReference type="NCBI Taxonomy" id="29144"/>
    <lineage>
        <taxon>Eukaryota</taxon>
        <taxon>Metazoa</taxon>
        <taxon>Chordata</taxon>
        <taxon>Craniata</taxon>
        <taxon>Vertebrata</taxon>
        <taxon>Euteleostomi</taxon>
        <taxon>Actinopterygii</taxon>
        <taxon>Neopterygii</taxon>
        <taxon>Teleostei</taxon>
        <taxon>Ostariophysi</taxon>
        <taxon>Gonorynchiformes</taxon>
        <taxon>Chanidae</taxon>
        <taxon>Chanos</taxon>
    </lineage>
</organism>
<dbReference type="InterPro" id="IPR007174">
    <property type="entry name" value="Las1"/>
</dbReference>
<protein>
    <submittedName>
        <fullName evidence="2">Ribosomal biogenesis protein LAS1L</fullName>
    </submittedName>
</protein>
<dbReference type="PANTHER" id="PTHR15002">
    <property type="entry name" value="RIBOSOMAL BIOGENESIS PROTEIN LAS1L"/>
    <property type="match status" value="1"/>
</dbReference>
<dbReference type="Proteomes" id="UP000504632">
    <property type="component" value="Chromosome 15"/>
</dbReference>
<evidence type="ECO:0000313" key="2">
    <source>
        <dbReference type="RefSeq" id="XP_030648671.1"/>
    </source>
</evidence>
<dbReference type="GeneID" id="115828727"/>
<dbReference type="AlphaFoldDB" id="A0A6J2WWT6"/>
<gene>
    <name evidence="2" type="primary">las1l</name>
</gene>
<dbReference type="GO" id="GO:0000470">
    <property type="term" value="P:maturation of LSU-rRNA"/>
    <property type="evidence" value="ECO:0007669"/>
    <property type="project" value="TreeGrafter"/>
</dbReference>
<name>A0A6J2WWT6_CHACN</name>
<proteinExistence type="predicted"/>
<dbReference type="RefSeq" id="XP_030648671.1">
    <property type="nucleotide sequence ID" value="XM_030792811.1"/>
</dbReference>
<evidence type="ECO:0000313" key="1">
    <source>
        <dbReference type="Proteomes" id="UP000504632"/>
    </source>
</evidence>
<dbReference type="GO" id="GO:0030687">
    <property type="term" value="C:preribosome, large subunit precursor"/>
    <property type="evidence" value="ECO:0007669"/>
    <property type="project" value="TreeGrafter"/>
</dbReference>
<dbReference type="GO" id="GO:0000460">
    <property type="term" value="P:maturation of 5.8S rRNA"/>
    <property type="evidence" value="ECO:0007669"/>
    <property type="project" value="TreeGrafter"/>
</dbReference>
<dbReference type="PANTHER" id="PTHR15002:SF0">
    <property type="entry name" value="RIBOSOMAL BIOGENESIS PROTEIN LAS1L"/>
    <property type="match status" value="1"/>
</dbReference>
<dbReference type="CTD" id="81887"/>
<dbReference type="OrthoDB" id="10263222at2759"/>